<evidence type="ECO:0000256" key="1">
    <source>
        <dbReference type="SAM" id="Phobius"/>
    </source>
</evidence>
<dbReference type="Proteomes" id="UP001153678">
    <property type="component" value="Unassembled WGS sequence"/>
</dbReference>
<accession>A0A9W4T243</accession>
<keyword evidence="1" id="KW-1133">Transmembrane helix</keyword>
<dbReference type="OrthoDB" id="2424693at2759"/>
<dbReference type="EMBL" id="CAMKVN010006165">
    <property type="protein sequence ID" value="CAI2189983.1"/>
    <property type="molecule type" value="Genomic_DNA"/>
</dbReference>
<organism evidence="2 3">
    <name type="scientific">Funneliformis geosporum</name>
    <dbReference type="NCBI Taxonomy" id="1117311"/>
    <lineage>
        <taxon>Eukaryota</taxon>
        <taxon>Fungi</taxon>
        <taxon>Fungi incertae sedis</taxon>
        <taxon>Mucoromycota</taxon>
        <taxon>Glomeromycotina</taxon>
        <taxon>Glomeromycetes</taxon>
        <taxon>Glomerales</taxon>
        <taxon>Glomeraceae</taxon>
        <taxon>Funneliformis</taxon>
    </lineage>
</organism>
<sequence length="88" mass="10362">MIASIPADYDILYFAYCFRPLLQIIIFSLLMMYSLWYLRLVLEIIIGQPITTSLKPIVATPQVNQTTQRNFDENNIQFVHNLWPLSIR</sequence>
<feature type="transmembrane region" description="Helical" evidence="1">
    <location>
        <begin position="20"/>
        <end position="38"/>
    </location>
</feature>
<evidence type="ECO:0000313" key="3">
    <source>
        <dbReference type="Proteomes" id="UP001153678"/>
    </source>
</evidence>
<reference evidence="2" key="1">
    <citation type="submission" date="2022-08" db="EMBL/GenBank/DDBJ databases">
        <authorList>
            <person name="Kallberg Y."/>
            <person name="Tangrot J."/>
            <person name="Rosling A."/>
        </authorList>
    </citation>
    <scope>NUCLEOTIDE SEQUENCE</scope>
    <source>
        <strain evidence="2">Wild A</strain>
    </source>
</reference>
<protein>
    <submittedName>
        <fullName evidence="2">16474_t:CDS:1</fullName>
    </submittedName>
</protein>
<keyword evidence="3" id="KW-1185">Reference proteome</keyword>
<keyword evidence="1" id="KW-0472">Membrane</keyword>
<proteinExistence type="predicted"/>
<name>A0A9W4T243_9GLOM</name>
<keyword evidence="1" id="KW-0812">Transmembrane</keyword>
<dbReference type="AlphaFoldDB" id="A0A9W4T243"/>
<evidence type="ECO:0000313" key="2">
    <source>
        <dbReference type="EMBL" id="CAI2189983.1"/>
    </source>
</evidence>
<comment type="caution">
    <text evidence="2">The sequence shown here is derived from an EMBL/GenBank/DDBJ whole genome shotgun (WGS) entry which is preliminary data.</text>
</comment>
<gene>
    <name evidence="2" type="ORF">FWILDA_LOCUS14349</name>
</gene>